<dbReference type="SMART" id="SM00304">
    <property type="entry name" value="HAMP"/>
    <property type="match status" value="1"/>
</dbReference>
<dbReference type="Proteomes" id="UP000000272">
    <property type="component" value="Chromosome"/>
</dbReference>
<evidence type="ECO:0000259" key="15">
    <source>
        <dbReference type="PROSITE" id="PS50109"/>
    </source>
</evidence>
<organism evidence="17 18">
    <name type="scientific">Thermosediminibacter oceani (strain ATCC BAA-1034 / DSM 16646 / JW/IW-1228P)</name>
    <dbReference type="NCBI Taxonomy" id="555079"/>
    <lineage>
        <taxon>Bacteria</taxon>
        <taxon>Bacillati</taxon>
        <taxon>Bacillota</taxon>
        <taxon>Clostridia</taxon>
        <taxon>Thermosediminibacterales</taxon>
        <taxon>Thermosediminibacteraceae</taxon>
        <taxon>Thermosediminibacter</taxon>
    </lineage>
</organism>
<evidence type="ECO:0000256" key="12">
    <source>
        <dbReference type="ARBA" id="ARBA00023012"/>
    </source>
</evidence>
<evidence type="ECO:0000256" key="6">
    <source>
        <dbReference type="ARBA" id="ARBA00022679"/>
    </source>
</evidence>
<evidence type="ECO:0000256" key="2">
    <source>
        <dbReference type="ARBA" id="ARBA00004651"/>
    </source>
</evidence>
<dbReference type="CDD" id="cd00082">
    <property type="entry name" value="HisKA"/>
    <property type="match status" value="1"/>
</dbReference>
<dbReference type="STRING" id="555079.Toce_1844"/>
<dbReference type="InterPro" id="IPR036890">
    <property type="entry name" value="HATPase_C_sf"/>
</dbReference>
<dbReference type="EMBL" id="CP002131">
    <property type="protein sequence ID" value="ADL08574.1"/>
    <property type="molecule type" value="Genomic_DNA"/>
</dbReference>
<dbReference type="Pfam" id="PF00672">
    <property type="entry name" value="HAMP"/>
    <property type="match status" value="1"/>
</dbReference>
<dbReference type="SUPFAM" id="SSF55874">
    <property type="entry name" value="ATPase domain of HSP90 chaperone/DNA topoisomerase II/histidine kinase"/>
    <property type="match status" value="1"/>
</dbReference>
<name>D9RZ20_THEOJ</name>
<evidence type="ECO:0000256" key="9">
    <source>
        <dbReference type="ARBA" id="ARBA00022777"/>
    </source>
</evidence>
<keyword evidence="18" id="KW-1185">Reference proteome</keyword>
<evidence type="ECO:0000256" key="13">
    <source>
        <dbReference type="ARBA" id="ARBA00023136"/>
    </source>
</evidence>
<dbReference type="InterPro" id="IPR003660">
    <property type="entry name" value="HAMP_dom"/>
</dbReference>
<keyword evidence="5" id="KW-0597">Phosphoprotein</keyword>
<keyword evidence="4" id="KW-1003">Cell membrane</keyword>
<dbReference type="Gene3D" id="1.10.287.130">
    <property type="match status" value="1"/>
</dbReference>
<dbReference type="PRINTS" id="PR00344">
    <property type="entry name" value="BCTRLSENSOR"/>
</dbReference>
<dbReference type="GO" id="GO:0005524">
    <property type="term" value="F:ATP binding"/>
    <property type="evidence" value="ECO:0007669"/>
    <property type="project" value="UniProtKB-KW"/>
</dbReference>
<dbReference type="SMART" id="SM00388">
    <property type="entry name" value="HisKA"/>
    <property type="match status" value="1"/>
</dbReference>
<dbReference type="PANTHER" id="PTHR45528:SF1">
    <property type="entry name" value="SENSOR HISTIDINE KINASE CPXA"/>
    <property type="match status" value="1"/>
</dbReference>
<evidence type="ECO:0000256" key="7">
    <source>
        <dbReference type="ARBA" id="ARBA00022692"/>
    </source>
</evidence>
<dbReference type="Gene3D" id="3.30.565.10">
    <property type="entry name" value="Histidine kinase-like ATPase, C-terminal domain"/>
    <property type="match status" value="1"/>
</dbReference>
<dbReference type="CDD" id="cd06225">
    <property type="entry name" value="HAMP"/>
    <property type="match status" value="1"/>
</dbReference>
<feature type="transmembrane region" description="Helical" evidence="14">
    <location>
        <begin position="64"/>
        <end position="88"/>
    </location>
</feature>
<dbReference type="Gene3D" id="6.10.340.10">
    <property type="match status" value="1"/>
</dbReference>
<evidence type="ECO:0000256" key="5">
    <source>
        <dbReference type="ARBA" id="ARBA00022553"/>
    </source>
</evidence>
<dbReference type="SUPFAM" id="SSF47384">
    <property type="entry name" value="Homodimeric domain of signal transducing histidine kinase"/>
    <property type="match status" value="1"/>
</dbReference>
<keyword evidence="7 14" id="KW-0812">Transmembrane</keyword>
<dbReference type="RefSeq" id="WP_013276595.1">
    <property type="nucleotide sequence ID" value="NC_014377.1"/>
</dbReference>
<accession>D9RZ20</accession>
<dbReference type="EC" id="2.7.13.3" evidence="3"/>
<dbReference type="CDD" id="cd00075">
    <property type="entry name" value="HATPase"/>
    <property type="match status" value="1"/>
</dbReference>
<keyword evidence="13 14" id="KW-0472">Membrane</keyword>
<keyword evidence="9 17" id="KW-0418">Kinase</keyword>
<dbReference type="InterPro" id="IPR003594">
    <property type="entry name" value="HATPase_dom"/>
</dbReference>
<dbReference type="SUPFAM" id="SSF158472">
    <property type="entry name" value="HAMP domain-like"/>
    <property type="match status" value="1"/>
</dbReference>
<comment type="catalytic activity">
    <reaction evidence="1">
        <text>ATP + protein L-histidine = ADP + protein N-phospho-L-histidine.</text>
        <dbReference type="EC" id="2.7.13.3"/>
    </reaction>
</comment>
<keyword evidence="10" id="KW-0067">ATP-binding</keyword>
<keyword evidence="6" id="KW-0808">Transferase</keyword>
<evidence type="ECO:0000256" key="4">
    <source>
        <dbReference type="ARBA" id="ARBA00022475"/>
    </source>
</evidence>
<dbReference type="InterPro" id="IPR004358">
    <property type="entry name" value="Sig_transdc_His_kin-like_C"/>
</dbReference>
<evidence type="ECO:0000256" key="10">
    <source>
        <dbReference type="ARBA" id="ARBA00022840"/>
    </source>
</evidence>
<evidence type="ECO:0000256" key="14">
    <source>
        <dbReference type="SAM" id="Phobius"/>
    </source>
</evidence>
<feature type="transmembrane region" description="Helical" evidence="14">
    <location>
        <begin position="6"/>
        <end position="29"/>
    </location>
</feature>
<dbReference type="PROSITE" id="PS50885">
    <property type="entry name" value="HAMP"/>
    <property type="match status" value="1"/>
</dbReference>
<dbReference type="InterPro" id="IPR050398">
    <property type="entry name" value="HssS/ArlS-like"/>
</dbReference>
<reference evidence="17 18" key="1">
    <citation type="journal article" date="2010" name="Stand. Genomic Sci.">
        <title>Complete genome sequence of Thermosediminibacter oceani type strain (JW/IW-1228P).</title>
        <authorList>
            <person name="Pitluck S."/>
            <person name="Yasawong M."/>
            <person name="Munk C."/>
            <person name="Nolan M."/>
            <person name="Lapidus A."/>
            <person name="Lucas S."/>
            <person name="Glavina Del Rio T."/>
            <person name="Tice H."/>
            <person name="Cheng J.F."/>
            <person name="Bruce D."/>
            <person name="Detter C."/>
            <person name="Tapia R."/>
            <person name="Han C."/>
            <person name="Goodwin L."/>
            <person name="Liolios K."/>
            <person name="Ivanova N."/>
            <person name="Mavromatis K."/>
            <person name="Mikhailova N."/>
            <person name="Pati A."/>
            <person name="Chen A."/>
            <person name="Palaniappan K."/>
            <person name="Land M."/>
            <person name="Hauser L."/>
            <person name="Chang Y.J."/>
            <person name="Jeffries C.D."/>
            <person name="Rohde M."/>
            <person name="Spring S."/>
            <person name="Sikorski J."/>
            <person name="Goker M."/>
            <person name="Woyke T."/>
            <person name="Bristow J."/>
            <person name="Eisen J.A."/>
            <person name="Markowitz V."/>
            <person name="Hugenholtz P."/>
            <person name="Kyrpides N.C."/>
            <person name="Klenk H.P."/>
        </authorList>
    </citation>
    <scope>NUCLEOTIDE SEQUENCE [LARGE SCALE GENOMIC DNA]</scope>
    <source>
        <strain evidence="18">ATCC BAA-1034 / DSM 16646 / JW/IW-1228P</strain>
    </source>
</reference>
<dbReference type="OrthoDB" id="9796330at2"/>
<evidence type="ECO:0000259" key="16">
    <source>
        <dbReference type="PROSITE" id="PS50885"/>
    </source>
</evidence>
<dbReference type="PANTHER" id="PTHR45528">
    <property type="entry name" value="SENSOR HISTIDINE KINASE CPXA"/>
    <property type="match status" value="1"/>
</dbReference>
<protein>
    <recommendedName>
        <fullName evidence="3">histidine kinase</fullName>
        <ecNumber evidence="3">2.7.13.3</ecNumber>
    </recommendedName>
</protein>
<dbReference type="GO" id="GO:0005886">
    <property type="term" value="C:plasma membrane"/>
    <property type="evidence" value="ECO:0007669"/>
    <property type="project" value="UniProtKB-SubCell"/>
</dbReference>
<sequence>MRSIELRILIPILIIIVFSLTVVGFTSYYGSYRIIQDLVSRFPESSAYIDDEFITNRLFDLQKYTILVAIIAILASSQLTIFFAYSLVLPIKKFAAACDELAKGNFNAKVDYRRNDEIGILKNAFNAMAEKLKKYIDDVLRLTELNQKILNGINYGILLFSKDHKILLSNKAANNIFETSPSLSEWAKDFIREYPEGTIPSKGMAKWPSSGGMTKFIQYEVTPTGENFILCFSDVTEEEKLKHKMEHINRLASIGEMSAALAHEIRNPLQGIQSCFQVLESLNLPGTNETSVELFSAIYREIDRINRIITSLLHYARPSEPMPARVSLKRTVEEIRPFIVPLLKEKALDLRCSLPEGSDEVYIDPNHLKQILMNLITNAIRASRQGGFINVSLHQTFDETVICVRDKGIGIPKQHLSRIFTPFFTTFPGGTGLGLCVVQSLTIKNRGRIWIESTEDSGTSVYLAFPSSFSHKMSENVD</sequence>
<dbReference type="PROSITE" id="PS50109">
    <property type="entry name" value="HIS_KIN"/>
    <property type="match status" value="1"/>
</dbReference>
<dbReference type="eggNOG" id="COG5000">
    <property type="taxonomic scope" value="Bacteria"/>
</dbReference>
<evidence type="ECO:0000256" key="11">
    <source>
        <dbReference type="ARBA" id="ARBA00022989"/>
    </source>
</evidence>
<dbReference type="GO" id="GO:0000155">
    <property type="term" value="F:phosphorelay sensor kinase activity"/>
    <property type="evidence" value="ECO:0007669"/>
    <property type="project" value="InterPro"/>
</dbReference>
<evidence type="ECO:0000256" key="8">
    <source>
        <dbReference type="ARBA" id="ARBA00022741"/>
    </source>
</evidence>
<feature type="domain" description="Histidine kinase" evidence="15">
    <location>
        <begin position="260"/>
        <end position="469"/>
    </location>
</feature>
<feature type="domain" description="HAMP" evidence="16">
    <location>
        <begin position="85"/>
        <end position="137"/>
    </location>
</feature>
<dbReference type="HOGENOM" id="CLU_000445_114_39_9"/>
<keyword evidence="12" id="KW-0902">Two-component regulatory system</keyword>
<gene>
    <name evidence="17" type="ordered locus">Toce_1844</name>
</gene>
<dbReference type="SMART" id="SM00387">
    <property type="entry name" value="HATPase_c"/>
    <property type="match status" value="1"/>
</dbReference>
<proteinExistence type="predicted"/>
<dbReference type="Pfam" id="PF02518">
    <property type="entry name" value="HATPase_c"/>
    <property type="match status" value="1"/>
</dbReference>
<dbReference type="AlphaFoldDB" id="D9RZ20"/>
<evidence type="ECO:0000256" key="3">
    <source>
        <dbReference type="ARBA" id="ARBA00012438"/>
    </source>
</evidence>
<dbReference type="KEGG" id="toc:Toce_1844"/>
<keyword evidence="11 14" id="KW-1133">Transmembrane helix</keyword>
<dbReference type="InterPro" id="IPR005467">
    <property type="entry name" value="His_kinase_dom"/>
</dbReference>
<evidence type="ECO:0000313" key="17">
    <source>
        <dbReference type="EMBL" id="ADL08574.1"/>
    </source>
</evidence>
<evidence type="ECO:0000256" key="1">
    <source>
        <dbReference type="ARBA" id="ARBA00000085"/>
    </source>
</evidence>
<dbReference type="Pfam" id="PF00512">
    <property type="entry name" value="HisKA"/>
    <property type="match status" value="1"/>
</dbReference>
<dbReference type="InterPro" id="IPR036097">
    <property type="entry name" value="HisK_dim/P_sf"/>
</dbReference>
<keyword evidence="8" id="KW-0547">Nucleotide-binding</keyword>
<dbReference type="InterPro" id="IPR003661">
    <property type="entry name" value="HisK_dim/P_dom"/>
</dbReference>
<comment type="subcellular location">
    <subcellularLocation>
        <location evidence="2">Cell membrane</location>
        <topology evidence="2">Multi-pass membrane protein</topology>
    </subcellularLocation>
</comment>
<evidence type="ECO:0000313" key="18">
    <source>
        <dbReference type="Proteomes" id="UP000000272"/>
    </source>
</evidence>